<dbReference type="SUPFAM" id="SSF56672">
    <property type="entry name" value="DNA/RNA polymerases"/>
    <property type="match status" value="1"/>
</dbReference>
<name>A0A6A3IX76_9STRA</name>
<dbReference type="Pfam" id="PF17917">
    <property type="entry name" value="RT_RNaseH"/>
    <property type="match status" value="1"/>
</dbReference>
<accession>A0A6A3IX76</accession>
<keyword evidence="2" id="KW-0548">Nucleotidyltransferase</keyword>
<dbReference type="PANTHER" id="PTHR37984:SF5">
    <property type="entry name" value="PROTEIN NYNRIN-LIKE"/>
    <property type="match status" value="1"/>
</dbReference>
<evidence type="ECO:0000256" key="6">
    <source>
        <dbReference type="ARBA" id="ARBA00022918"/>
    </source>
</evidence>
<evidence type="ECO:0000256" key="4">
    <source>
        <dbReference type="ARBA" id="ARBA00022759"/>
    </source>
</evidence>
<evidence type="ECO:0000259" key="7">
    <source>
        <dbReference type="Pfam" id="PF00078"/>
    </source>
</evidence>
<dbReference type="Gene3D" id="3.10.10.10">
    <property type="entry name" value="HIV Type 1 Reverse Transcriptase, subunit A, domain 1"/>
    <property type="match status" value="1"/>
</dbReference>
<dbReference type="InterPro" id="IPR043128">
    <property type="entry name" value="Rev_trsase/Diguanyl_cyclase"/>
</dbReference>
<dbReference type="PANTHER" id="PTHR37984">
    <property type="entry name" value="PROTEIN CBG26694"/>
    <property type="match status" value="1"/>
</dbReference>
<dbReference type="EMBL" id="QXFV01002537">
    <property type="protein sequence ID" value="KAE8986422.1"/>
    <property type="molecule type" value="Genomic_DNA"/>
</dbReference>
<dbReference type="GO" id="GO:0003964">
    <property type="term" value="F:RNA-directed DNA polymerase activity"/>
    <property type="evidence" value="ECO:0007669"/>
    <property type="project" value="UniProtKB-KW"/>
</dbReference>
<evidence type="ECO:0000256" key="1">
    <source>
        <dbReference type="ARBA" id="ARBA00022679"/>
    </source>
</evidence>
<organism evidence="10 11">
    <name type="scientific">Phytophthora rubi</name>
    <dbReference type="NCBI Taxonomy" id="129364"/>
    <lineage>
        <taxon>Eukaryota</taxon>
        <taxon>Sar</taxon>
        <taxon>Stramenopiles</taxon>
        <taxon>Oomycota</taxon>
        <taxon>Peronosporomycetes</taxon>
        <taxon>Peronosporales</taxon>
        <taxon>Peronosporaceae</taxon>
        <taxon>Phytophthora</taxon>
    </lineage>
</organism>
<evidence type="ECO:0000259" key="8">
    <source>
        <dbReference type="Pfam" id="PF17917"/>
    </source>
</evidence>
<dbReference type="InterPro" id="IPR000477">
    <property type="entry name" value="RT_dom"/>
</dbReference>
<keyword evidence="5" id="KW-0378">Hydrolase</keyword>
<evidence type="ECO:0000313" key="10">
    <source>
        <dbReference type="EMBL" id="KAE8986422.1"/>
    </source>
</evidence>
<gene>
    <name evidence="10" type="ORF">PR001_g22605</name>
</gene>
<dbReference type="GO" id="GO:0004519">
    <property type="term" value="F:endonuclease activity"/>
    <property type="evidence" value="ECO:0007669"/>
    <property type="project" value="UniProtKB-KW"/>
</dbReference>
<dbReference type="Pfam" id="PF00078">
    <property type="entry name" value="RVT_1"/>
    <property type="match status" value="1"/>
</dbReference>
<dbReference type="CDD" id="cd01647">
    <property type="entry name" value="RT_LTR"/>
    <property type="match status" value="1"/>
</dbReference>
<keyword evidence="1" id="KW-0808">Transferase</keyword>
<protein>
    <recommendedName>
        <fullName evidence="12">Reverse transcriptase domain-containing protein</fullName>
    </recommendedName>
</protein>
<evidence type="ECO:0000256" key="5">
    <source>
        <dbReference type="ARBA" id="ARBA00022801"/>
    </source>
</evidence>
<dbReference type="GO" id="GO:0016787">
    <property type="term" value="F:hydrolase activity"/>
    <property type="evidence" value="ECO:0007669"/>
    <property type="project" value="UniProtKB-KW"/>
</dbReference>
<keyword evidence="3" id="KW-0540">Nuclease</keyword>
<evidence type="ECO:0000259" key="9">
    <source>
        <dbReference type="Pfam" id="PF17921"/>
    </source>
</evidence>
<evidence type="ECO:0000256" key="2">
    <source>
        <dbReference type="ARBA" id="ARBA00022695"/>
    </source>
</evidence>
<dbReference type="Gene3D" id="1.10.340.70">
    <property type="match status" value="1"/>
</dbReference>
<feature type="domain" description="Reverse transcriptase" evidence="7">
    <location>
        <begin position="184"/>
        <end position="342"/>
    </location>
</feature>
<sequence>MSSRNSSAALAFCQCVPVQAATRIGDRRTRCSTAAKGLSDTEVLHYYRQHDYNSAHGSTRVVSTRQLKQLLRATDNEFCLFLHANESPSKEQLAWEALRSSPAYPLLCKFKSELFREELPSVPPVREGLMEASIELTDDIPVHRKQFPLSAAQKEAIRLWTQEMLAARIIRKSASPYCSPTFCVRKSSGEWRIVHDFRGLNAKMRVPANPIPRKEEIYRTMANGKLFSAMDLLWGFYQVRLREDSIPYTAFSTPDGLYECLVTPMGVSSSPSCFNRLVQAVFSDQQSFCQTYFDDIFVFTPTNSVEEHLTALEKGFQRCVDQKLYIKLSKCKFCADEIPCLGDFIGREGVRMDPAKGSVIKDWPVPRTKHQLQSFLGTCVYVLRFCRDFAALVVPLTELTKGKAKNGSITFSEVEFNSFHELKNRLAAPPTLAHPDFSRPFHVSMDASDFAIGGYLFQRDETGREQVIAYGGRKLTRAEVIYPTREKELLAALHAMRLWKVYLIDRPFYINTDHHTIATILQQQTCSQRLVRWLNELALFQPMFQWIEGASNNVADMISRKPIWNDGTSRAISLSALLESLTTPDRAEEPNSLFAMRLPSLLEECRRLGAHDSFIGPILKRLQEPAQRVSAELRHFQDEEGLLYFQPFAEASRRLCIPEDTALRNRLLFEEHDVPTRGHPGYHKTHIFMAAKFYWPNMWTTIQAGGNTFLPSSWRMGLQDT</sequence>
<feature type="domain" description="Reverse transcriptase RNase H-like" evidence="8">
    <location>
        <begin position="436"/>
        <end position="538"/>
    </location>
</feature>
<dbReference type="CDD" id="cd09274">
    <property type="entry name" value="RNase_HI_RT_Ty3"/>
    <property type="match status" value="1"/>
</dbReference>
<dbReference type="Proteomes" id="UP000429607">
    <property type="component" value="Unassembled WGS sequence"/>
</dbReference>
<feature type="domain" description="Integrase zinc-binding" evidence="9">
    <location>
        <begin position="661"/>
        <end position="703"/>
    </location>
</feature>
<evidence type="ECO:0000313" key="11">
    <source>
        <dbReference type="Proteomes" id="UP000429607"/>
    </source>
</evidence>
<dbReference type="InterPro" id="IPR041373">
    <property type="entry name" value="RT_RNaseH"/>
</dbReference>
<dbReference type="InterPro" id="IPR050951">
    <property type="entry name" value="Retrovirus_Pol_polyprotein"/>
</dbReference>
<proteinExistence type="predicted"/>
<keyword evidence="4" id="KW-0255">Endonuclease</keyword>
<dbReference type="Pfam" id="PF17921">
    <property type="entry name" value="Integrase_H2C2"/>
    <property type="match status" value="1"/>
</dbReference>
<comment type="caution">
    <text evidence="10">The sequence shown here is derived from an EMBL/GenBank/DDBJ whole genome shotgun (WGS) entry which is preliminary data.</text>
</comment>
<dbReference type="Gene3D" id="3.30.70.270">
    <property type="match status" value="2"/>
</dbReference>
<keyword evidence="6" id="KW-0695">RNA-directed DNA polymerase</keyword>
<dbReference type="InterPro" id="IPR043502">
    <property type="entry name" value="DNA/RNA_pol_sf"/>
</dbReference>
<reference evidence="10 11" key="1">
    <citation type="submission" date="2018-09" db="EMBL/GenBank/DDBJ databases">
        <title>Genomic investigation of the strawberry pathogen Phytophthora fragariae indicates pathogenicity is determined by transcriptional variation in three key races.</title>
        <authorList>
            <person name="Adams T.M."/>
            <person name="Armitage A.D."/>
            <person name="Sobczyk M.K."/>
            <person name="Bates H.J."/>
            <person name="Dunwell J.M."/>
            <person name="Nellist C.F."/>
            <person name="Harrison R.J."/>
        </authorList>
    </citation>
    <scope>NUCLEOTIDE SEQUENCE [LARGE SCALE GENOMIC DNA]</scope>
    <source>
        <strain evidence="10 11">SCRP249</strain>
    </source>
</reference>
<dbReference type="InterPro" id="IPR041588">
    <property type="entry name" value="Integrase_H2C2"/>
</dbReference>
<evidence type="ECO:0008006" key="12">
    <source>
        <dbReference type="Google" id="ProtNLM"/>
    </source>
</evidence>
<evidence type="ECO:0000256" key="3">
    <source>
        <dbReference type="ARBA" id="ARBA00022722"/>
    </source>
</evidence>
<dbReference type="AlphaFoldDB" id="A0A6A3IX76"/>
<dbReference type="FunFam" id="3.30.70.270:FF:000020">
    <property type="entry name" value="Transposon Tf2-6 polyprotein-like Protein"/>
    <property type="match status" value="1"/>
</dbReference>